<sequence length="89" mass="9632">MLPLNRASFPACQNRHQAASVRATTRTVWSGTLFFVIFAPIDACQRRLAGCSLLPPLLPVNDLLPPAESLAPSAPTFPPSLECQCHAYV</sequence>
<organism evidence="1 2">
    <name type="scientific">Catenaria anguillulae PL171</name>
    <dbReference type="NCBI Taxonomy" id="765915"/>
    <lineage>
        <taxon>Eukaryota</taxon>
        <taxon>Fungi</taxon>
        <taxon>Fungi incertae sedis</taxon>
        <taxon>Blastocladiomycota</taxon>
        <taxon>Blastocladiomycetes</taxon>
        <taxon>Blastocladiales</taxon>
        <taxon>Catenariaceae</taxon>
        <taxon>Catenaria</taxon>
    </lineage>
</organism>
<gene>
    <name evidence="1" type="ORF">BCR44DRAFT_1260758</name>
</gene>
<dbReference type="EMBL" id="MCFL01000055">
    <property type="protein sequence ID" value="ORZ31785.1"/>
    <property type="molecule type" value="Genomic_DNA"/>
</dbReference>
<dbReference type="AlphaFoldDB" id="A0A1Y2HB99"/>
<name>A0A1Y2HB99_9FUNG</name>
<keyword evidence="2" id="KW-1185">Reference proteome</keyword>
<evidence type="ECO:0000313" key="1">
    <source>
        <dbReference type="EMBL" id="ORZ31785.1"/>
    </source>
</evidence>
<dbReference type="Proteomes" id="UP000193411">
    <property type="component" value="Unassembled WGS sequence"/>
</dbReference>
<accession>A0A1Y2HB99</accession>
<evidence type="ECO:0000313" key="2">
    <source>
        <dbReference type="Proteomes" id="UP000193411"/>
    </source>
</evidence>
<proteinExistence type="predicted"/>
<reference evidence="1 2" key="1">
    <citation type="submission" date="2016-07" db="EMBL/GenBank/DDBJ databases">
        <title>Pervasive Adenine N6-methylation of Active Genes in Fungi.</title>
        <authorList>
            <consortium name="DOE Joint Genome Institute"/>
            <person name="Mondo S.J."/>
            <person name="Dannebaum R.O."/>
            <person name="Kuo R.C."/>
            <person name="Labutti K."/>
            <person name="Haridas S."/>
            <person name="Kuo A."/>
            <person name="Salamov A."/>
            <person name="Ahrendt S.R."/>
            <person name="Lipzen A."/>
            <person name="Sullivan W."/>
            <person name="Andreopoulos W.B."/>
            <person name="Clum A."/>
            <person name="Lindquist E."/>
            <person name="Daum C."/>
            <person name="Ramamoorthy G.K."/>
            <person name="Gryganskyi A."/>
            <person name="Culley D."/>
            <person name="Magnuson J.K."/>
            <person name="James T.Y."/>
            <person name="O'Malley M.A."/>
            <person name="Stajich J.E."/>
            <person name="Spatafora J.W."/>
            <person name="Visel A."/>
            <person name="Grigoriev I.V."/>
        </authorList>
    </citation>
    <scope>NUCLEOTIDE SEQUENCE [LARGE SCALE GENOMIC DNA]</scope>
    <source>
        <strain evidence="1 2">PL171</strain>
    </source>
</reference>
<comment type="caution">
    <text evidence="1">The sequence shown here is derived from an EMBL/GenBank/DDBJ whole genome shotgun (WGS) entry which is preliminary data.</text>
</comment>
<protein>
    <submittedName>
        <fullName evidence="1">Uncharacterized protein</fullName>
    </submittedName>
</protein>